<reference evidence="3" key="1">
    <citation type="submission" date="2017-04" db="EMBL/GenBank/DDBJ databases">
        <title>Unexpected and diverse lifestyles within the genus Limnohabitans.</title>
        <authorList>
            <person name="Kasalicky V."/>
            <person name="Mehrshad M."/>
            <person name="Andrei S.-A."/>
            <person name="Salcher M."/>
            <person name="Kratochvilova H."/>
            <person name="Simek K."/>
            <person name="Ghai R."/>
        </authorList>
    </citation>
    <scope>NUCLEOTIDE SEQUENCE [LARGE SCALE GENOMIC DNA]</scope>
    <source>
        <strain evidence="3">II-D5</strain>
    </source>
</reference>
<evidence type="ECO:0000256" key="1">
    <source>
        <dbReference type="SAM" id="Phobius"/>
    </source>
</evidence>
<feature type="transmembrane region" description="Helical" evidence="1">
    <location>
        <begin position="269"/>
        <end position="287"/>
    </location>
</feature>
<accession>A0A2T7UFV6</accession>
<feature type="transmembrane region" description="Helical" evidence="1">
    <location>
        <begin position="241"/>
        <end position="263"/>
    </location>
</feature>
<dbReference type="GO" id="GO:0016020">
    <property type="term" value="C:membrane"/>
    <property type="evidence" value="ECO:0007669"/>
    <property type="project" value="InterPro"/>
</dbReference>
<dbReference type="STRING" id="1293045.H663_04165"/>
<dbReference type="PANTHER" id="PTHR22911:SF103">
    <property type="entry name" value="BLR2811 PROTEIN"/>
    <property type="match status" value="1"/>
</dbReference>
<feature type="transmembrane region" description="Helical" evidence="1">
    <location>
        <begin position="189"/>
        <end position="206"/>
    </location>
</feature>
<proteinExistence type="predicted"/>
<dbReference type="InterPro" id="IPR000620">
    <property type="entry name" value="EamA_dom"/>
</dbReference>
<feature type="transmembrane region" description="Helical" evidence="1">
    <location>
        <begin position="12"/>
        <end position="29"/>
    </location>
</feature>
<dbReference type="SUPFAM" id="SSF103481">
    <property type="entry name" value="Multidrug resistance efflux transporter EmrE"/>
    <property type="match status" value="2"/>
</dbReference>
<keyword evidence="1" id="KW-1133">Transmembrane helix</keyword>
<dbReference type="InterPro" id="IPR037185">
    <property type="entry name" value="EmrE-like"/>
</dbReference>
<feature type="transmembrane region" description="Helical" evidence="1">
    <location>
        <begin position="131"/>
        <end position="150"/>
    </location>
</feature>
<keyword evidence="1" id="KW-0812">Transmembrane</keyword>
<dbReference type="Pfam" id="PF00892">
    <property type="entry name" value="EamA"/>
    <property type="match status" value="2"/>
</dbReference>
<dbReference type="OrthoDB" id="8584557at2"/>
<keyword evidence="4" id="KW-1185">Reference proteome</keyword>
<protein>
    <submittedName>
        <fullName evidence="3">EamA family transporter</fullName>
    </submittedName>
</protein>
<evidence type="ECO:0000313" key="4">
    <source>
        <dbReference type="Proteomes" id="UP000037507"/>
    </source>
</evidence>
<organism evidence="3 4">
    <name type="scientific">Limnohabitans planktonicus II-D5</name>
    <dbReference type="NCBI Taxonomy" id="1293045"/>
    <lineage>
        <taxon>Bacteria</taxon>
        <taxon>Pseudomonadati</taxon>
        <taxon>Pseudomonadota</taxon>
        <taxon>Betaproteobacteria</taxon>
        <taxon>Burkholderiales</taxon>
        <taxon>Comamonadaceae</taxon>
        <taxon>Limnohabitans</taxon>
    </lineage>
</organism>
<dbReference type="EMBL" id="LFYT02000005">
    <property type="protein sequence ID" value="PVE43585.1"/>
    <property type="molecule type" value="Genomic_DNA"/>
</dbReference>
<evidence type="ECO:0000259" key="2">
    <source>
        <dbReference type="Pfam" id="PF00892"/>
    </source>
</evidence>
<evidence type="ECO:0000313" key="3">
    <source>
        <dbReference type="EMBL" id="PVE43585.1"/>
    </source>
</evidence>
<dbReference type="RefSeq" id="WP_053170101.1">
    <property type="nucleotide sequence ID" value="NZ_LFYT02000005.1"/>
</dbReference>
<feature type="transmembrane region" description="Helical" evidence="1">
    <location>
        <begin position="35"/>
        <end position="61"/>
    </location>
</feature>
<keyword evidence="1" id="KW-0472">Membrane</keyword>
<sequence length="296" mass="32699">MSQLFSDSARHRRIGIALVTVTTLMFAVLDASAKWLVLTLPVMQVVWMRFLTHSLFSIAVFAPSVKGDLLRWRHPRLQLLRGLMLASMTALNFWALQYLQLAETGAMQFSVPILIALLSAWWLGERLDAKRWLAIAVGFAGVLVIIRPGSQGFHPAILLSALNAILYALFNMMTRYLASSENPATTQMTSAVVATLALTPVALWQWQQPATLLEWFVMALAGLCGGIGHYFVAVAHRYASAAVLGPFLYQQILYMTVLGWLVFGQVPDLAVVLGALVVVGSGLYLLWREFQGTHPD</sequence>
<feature type="domain" description="EamA" evidence="2">
    <location>
        <begin position="14"/>
        <end position="146"/>
    </location>
</feature>
<name>A0A2T7UFV6_9BURK</name>
<feature type="transmembrane region" description="Helical" evidence="1">
    <location>
        <begin position="212"/>
        <end position="234"/>
    </location>
</feature>
<comment type="caution">
    <text evidence="3">The sequence shown here is derived from an EMBL/GenBank/DDBJ whole genome shotgun (WGS) entry which is preliminary data.</text>
</comment>
<dbReference type="AlphaFoldDB" id="A0A2T7UFV6"/>
<feature type="transmembrane region" description="Helical" evidence="1">
    <location>
        <begin position="105"/>
        <end position="124"/>
    </location>
</feature>
<dbReference type="Gene3D" id="1.10.3730.20">
    <property type="match status" value="1"/>
</dbReference>
<gene>
    <name evidence="3" type="ORF">H663_006225</name>
</gene>
<dbReference type="Proteomes" id="UP000037507">
    <property type="component" value="Unassembled WGS sequence"/>
</dbReference>
<feature type="domain" description="EamA" evidence="2">
    <location>
        <begin position="156"/>
        <end position="281"/>
    </location>
</feature>
<dbReference type="PANTHER" id="PTHR22911">
    <property type="entry name" value="ACYL-MALONYL CONDENSING ENZYME-RELATED"/>
    <property type="match status" value="1"/>
</dbReference>
<feature type="transmembrane region" description="Helical" evidence="1">
    <location>
        <begin position="156"/>
        <end position="177"/>
    </location>
</feature>
<feature type="transmembrane region" description="Helical" evidence="1">
    <location>
        <begin position="82"/>
        <end position="99"/>
    </location>
</feature>